<dbReference type="GO" id="GO:0016829">
    <property type="term" value="F:lyase activity"/>
    <property type="evidence" value="ECO:0007669"/>
    <property type="project" value="UniProtKB-KW"/>
</dbReference>
<evidence type="ECO:0000256" key="2">
    <source>
        <dbReference type="ARBA" id="ARBA00023239"/>
    </source>
</evidence>
<evidence type="ECO:0000313" key="4">
    <source>
        <dbReference type="EMBL" id="SUU83816.1"/>
    </source>
</evidence>
<dbReference type="EMBL" id="UIGB01000001">
    <property type="protein sequence ID" value="SUU83816.1"/>
    <property type="molecule type" value="Genomic_DNA"/>
</dbReference>
<reference evidence="4 5" key="1">
    <citation type="submission" date="2018-06" db="EMBL/GenBank/DDBJ databases">
        <authorList>
            <consortium name="Pathogen Informatics"/>
            <person name="Doyle S."/>
        </authorList>
    </citation>
    <scope>NUCLEOTIDE SEQUENCE [LARGE SCALE GENOMIC DNA]</scope>
    <source>
        <strain evidence="4 5">NCTC12722</strain>
    </source>
</reference>
<evidence type="ECO:0000256" key="1">
    <source>
        <dbReference type="ARBA" id="ARBA00023004"/>
    </source>
</evidence>
<dbReference type="OrthoDB" id="1550274at2"/>
<protein>
    <submittedName>
        <fullName evidence="4">Uncharacterized conserved protein</fullName>
    </submittedName>
</protein>
<name>A0A380W4M4_AFIFE</name>
<dbReference type="PANTHER" id="PTHR36577:SF3">
    <property type="entry name" value="DUF521 DOMAIN PROTEIN (AFU_ORTHOLOGUE AFUA_6G00490)"/>
    <property type="match status" value="1"/>
</dbReference>
<accession>A0A380W4M4</accession>
<evidence type="ECO:0000313" key="5">
    <source>
        <dbReference type="Proteomes" id="UP000254343"/>
    </source>
</evidence>
<dbReference type="InterPro" id="IPR007506">
    <property type="entry name" value="PMDh-L-like_dom"/>
</dbReference>
<evidence type="ECO:0000259" key="3">
    <source>
        <dbReference type="Pfam" id="PF04412"/>
    </source>
</evidence>
<keyword evidence="1" id="KW-0408">Iron</keyword>
<dbReference type="Proteomes" id="UP000254343">
    <property type="component" value="Unassembled WGS sequence"/>
</dbReference>
<dbReference type="PANTHER" id="PTHR36577">
    <property type="entry name" value="DUF521 DOMAIN PROTEIN (AFU_ORTHOLOGUE AFUA_6G00490)"/>
    <property type="match status" value="1"/>
</dbReference>
<sequence>MKLTDYEQSLLAGEAGPLRQWAMDHQLKVGRYLGAKDMVPVLQAHVMADTESLGKAGVEWLEGWAKLPEKERLVCIPTITDPRGTDFAAANRLKQQSWMVDLERRAIDAFQSLGVLMTDTCINYQTIMPPVRGEHVAYGDTGVVIYSNSVCGARSNFEGGPSALSAGLTGRTPRYGFHLDQHRQATLVVNVNWTPRELNEWGALGAYIGRLAGDYWQVPAVVGIDHSPTSDEMKHFGAAMASFGSVALFHIVGVTPEAPTLKDVAPNAASLRTYNVTEADVRGLQASYGGAIDKVDIVVFSAPQLSLVELRQIAILLEGRKTKIPTLAITSPQVKPDADRMGITAKIEASGASVLSGMCFYQSYAREMAESNGWKRLATNSAKLTNILGGYGYTPALLSMEKCIDVACDGGRLSK</sequence>
<organism evidence="4 5">
    <name type="scientific">Afipia felis</name>
    <name type="common">Cat scratch disease bacillus</name>
    <dbReference type="NCBI Taxonomy" id="1035"/>
    <lineage>
        <taxon>Bacteria</taxon>
        <taxon>Pseudomonadati</taxon>
        <taxon>Pseudomonadota</taxon>
        <taxon>Alphaproteobacteria</taxon>
        <taxon>Hyphomicrobiales</taxon>
        <taxon>Nitrobacteraceae</taxon>
        <taxon>Afipia</taxon>
    </lineage>
</organism>
<feature type="domain" description="Phosphomevalonate dehydratase large subunit-like" evidence="3">
    <location>
        <begin position="1"/>
        <end position="405"/>
    </location>
</feature>
<gene>
    <name evidence="4" type="ORF">NCTC12722_00995</name>
</gene>
<keyword evidence="2" id="KW-0456">Lyase</keyword>
<dbReference type="AlphaFoldDB" id="A0A380W4M4"/>
<dbReference type="Pfam" id="PF04412">
    <property type="entry name" value="AcnX"/>
    <property type="match status" value="1"/>
</dbReference>
<dbReference type="RefSeq" id="WP_002718595.1">
    <property type="nucleotide sequence ID" value="NZ_UFSI01000001.1"/>
</dbReference>
<proteinExistence type="predicted"/>